<dbReference type="PANTHER" id="PTHR22870:SF385">
    <property type="entry name" value="ULTRAVIOLET-B RECEPTOR UVR8-LIKE"/>
    <property type="match status" value="1"/>
</dbReference>
<accession>A0A804LWJ9</accession>
<keyword evidence="6" id="KW-1185">Reference proteome</keyword>
<dbReference type="AlphaFoldDB" id="A0A804LWJ9"/>
<reference evidence="5" key="2">
    <citation type="submission" date="2019-07" db="EMBL/GenBank/DDBJ databases">
        <authorList>
            <person name="Seetharam A."/>
            <person name="Woodhouse M."/>
            <person name="Cannon E."/>
        </authorList>
    </citation>
    <scope>NUCLEOTIDE SEQUENCE [LARGE SCALE GENOMIC DNA]</scope>
    <source>
        <strain evidence="5">cv. B73</strain>
    </source>
</reference>
<feature type="repeat" description="RCC1" evidence="2">
    <location>
        <begin position="174"/>
        <end position="226"/>
    </location>
</feature>
<dbReference type="Gene3D" id="2.130.10.30">
    <property type="entry name" value="Regulator of chromosome condensation 1/beta-lactamase-inhibitor protein II"/>
    <property type="match status" value="2"/>
</dbReference>
<dbReference type="SUPFAM" id="SSF50985">
    <property type="entry name" value="RCC1/BLIP-II"/>
    <property type="match status" value="1"/>
</dbReference>
<reference evidence="5" key="3">
    <citation type="submission" date="2021-05" db="UniProtKB">
        <authorList>
            <consortium name="EnsemblPlants"/>
        </authorList>
    </citation>
    <scope>IDENTIFICATION</scope>
    <source>
        <strain evidence="5">cv. B73</strain>
    </source>
</reference>
<dbReference type="InterPro" id="IPR058923">
    <property type="entry name" value="RCC1-like_dom"/>
</dbReference>
<dbReference type="Pfam" id="PF25390">
    <property type="entry name" value="WD40_RLD"/>
    <property type="match status" value="1"/>
</dbReference>
<protein>
    <recommendedName>
        <fullName evidence="4">RCC1-like domain-containing protein</fullName>
    </recommendedName>
</protein>
<dbReference type="InterPro" id="IPR009091">
    <property type="entry name" value="RCC1/BLIP-II"/>
</dbReference>
<gene>
    <name evidence="5" type="primary">LOC100273996</name>
</gene>
<feature type="repeat" description="RCC1" evidence="2">
    <location>
        <begin position="112"/>
        <end position="173"/>
    </location>
</feature>
<evidence type="ECO:0000313" key="5">
    <source>
        <dbReference type="EnsemblPlants" id="Zm00001eb041760_P006"/>
    </source>
</evidence>
<dbReference type="InterPro" id="IPR000408">
    <property type="entry name" value="Reg_chr_condens"/>
</dbReference>
<evidence type="ECO:0000259" key="4">
    <source>
        <dbReference type="Pfam" id="PF25390"/>
    </source>
</evidence>
<keyword evidence="7" id="KW-1267">Proteomics identification</keyword>
<reference evidence="6" key="1">
    <citation type="submission" date="2015-12" db="EMBL/GenBank/DDBJ databases">
        <title>Update maize B73 reference genome by single molecule sequencing technologies.</title>
        <authorList>
            <consortium name="Maize Genome Sequencing Project"/>
            <person name="Ware D."/>
        </authorList>
    </citation>
    <scope>NUCLEOTIDE SEQUENCE [LARGE SCALE GENOMIC DNA]</scope>
    <source>
        <strain evidence="6">cv. B73</strain>
    </source>
</reference>
<feature type="repeat" description="RCC1" evidence="2">
    <location>
        <begin position="59"/>
        <end position="111"/>
    </location>
</feature>
<dbReference type="PANTHER" id="PTHR22870">
    <property type="entry name" value="REGULATOR OF CHROMOSOME CONDENSATION"/>
    <property type="match status" value="1"/>
</dbReference>
<evidence type="ECO:0000256" key="3">
    <source>
        <dbReference type="SAM" id="MobiDB-lite"/>
    </source>
</evidence>
<evidence type="ECO:0000313" key="6">
    <source>
        <dbReference type="Proteomes" id="UP000007305"/>
    </source>
</evidence>
<dbReference type="Proteomes" id="UP000007305">
    <property type="component" value="Chromosome 1"/>
</dbReference>
<organism evidence="5 6">
    <name type="scientific">Zea mays</name>
    <name type="common">Maize</name>
    <dbReference type="NCBI Taxonomy" id="4577"/>
    <lineage>
        <taxon>Eukaryota</taxon>
        <taxon>Viridiplantae</taxon>
        <taxon>Streptophyta</taxon>
        <taxon>Embryophyta</taxon>
        <taxon>Tracheophyta</taxon>
        <taxon>Spermatophyta</taxon>
        <taxon>Magnoliopsida</taxon>
        <taxon>Liliopsida</taxon>
        <taxon>Poales</taxon>
        <taxon>Poaceae</taxon>
        <taxon>PACMAD clade</taxon>
        <taxon>Panicoideae</taxon>
        <taxon>Andropogonodae</taxon>
        <taxon>Andropogoneae</taxon>
        <taxon>Tripsacinae</taxon>
        <taxon>Zea</taxon>
    </lineage>
</organism>
<evidence type="ECO:0000256" key="1">
    <source>
        <dbReference type="ARBA" id="ARBA00022737"/>
    </source>
</evidence>
<name>A0A804LWJ9_MAIZE</name>
<feature type="repeat" description="RCC1" evidence="2">
    <location>
        <begin position="7"/>
        <end position="58"/>
    </location>
</feature>
<dbReference type="PRINTS" id="PR00633">
    <property type="entry name" value="RCCNDNSATION"/>
</dbReference>
<dbReference type="EnsemblPlants" id="Zm00001eb041760_T006">
    <property type="protein sequence ID" value="Zm00001eb041760_P006"/>
    <property type="gene ID" value="Zm00001eb041760"/>
</dbReference>
<dbReference type="Gramene" id="Zm00001eb041760_T006">
    <property type="protein sequence ID" value="Zm00001eb041760_P006"/>
    <property type="gene ID" value="Zm00001eb041760"/>
</dbReference>
<evidence type="ECO:0007829" key="7">
    <source>
        <dbReference type="PeptideAtlas" id="A0A804LWJ9"/>
    </source>
</evidence>
<dbReference type="InterPro" id="IPR051210">
    <property type="entry name" value="Ub_ligase/GEF_domain"/>
</dbReference>
<evidence type="ECO:0000256" key="2">
    <source>
        <dbReference type="PROSITE-ProRule" id="PRU00235"/>
    </source>
</evidence>
<sequence>MAAPPRATAVLAGSGEDGQLGMGGNEEKDWAHCVEALGSYAVTAVVAGSRNSLAICEDGRLFTWGWNQRGTLGHPPKTKTESSPGPVHALAGLKIVQAAIGGWHCLAVDDNGHAYAWGGNEYGQCGEEPERKEDGTRALRRDIPTPQRCAPKLKVRQVDIAAGGWHSTALTIQGEVYAWGRGEHGRLGFGDDKSSRMVPLKVELLAGEDIVQVSCGGTHSVALTRDGRMFSYGRGDHGRLGYGRKLTTGQPMGVDIDLPPPKTRSSRDGQWQAKYVACGGRHTLAIVVWAETTD</sequence>
<proteinExistence type="evidence at protein level"/>
<dbReference type="OrthoDB" id="61110at2759"/>
<feature type="repeat" description="RCC1" evidence="2">
    <location>
        <begin position="227"/>
        <end position="289"/>
    </location>
</feature>
<feature type="domain" description="RCC1-like" evidence="4">
    <location>
        <begin position="81"/>
        <end position="286"/>
    </location>
</feature>
<keyword evidence="1" id="KW-0677">Repeat</keyword>
<feature type="region of interest" description="Disordered" evidence="3">
    <location>
        <begin position="1"/>
        <end position="21"/>
    </location>
</feature>
<dbReference type="PROSITE" id="PS50012">
    <property type="entry name" value="RCC1_3"/>
    <property type="match status" value="5"/>
</dbReference>
<dbReference type="Pfam" id="PF13540">
    <property type="entry name" value="RCC1_2"/>
    <property type="match status" value="1"/>
</dbReference>